<evidence type="ECO:0008006" key="7">
    <source>
        <dbReference type="Google" id="ProtNLM"/>
    </source>
</evidence>
<protein>
    <recommendedName>
        <fullName evidence="7">Phosphotriesterase</fullName>
    </recommendedName>
</protein>
<dbReference type="RefSeq" id="WP_003984466.1">
    <property type="nucleotide sequence ID" value="NZ_CP043497.1"/>
</dbReference>
<dbReference type="PIRSF" id="PIRSF016839">
    <property type="entry name" value="PhP"/>
    <property type="match status" value="1"/>
</dbReference>
<evidence type="ECO:0000313" key="5">
    <source>
        <dbReference type="EMBL" id="UNZ07356.1"/>
    </source>
</evidence>
<name>A0ABY3ZAK9_STRRM</name>
<keyword evidence="6" id="KW-1185">Reference proteome</keyword>
<organism evidence="5 6">
    <name type="scientific">Streptomyces rimosus subsp. rimosus</name>
    <dbReference type="NCBI Taxonomy" id="132474"/>
    <lineage>
        <taxon>Bacteria</taxon>
        <taxon>Bacillati</taxon>
        <taxon>Actinomycetota</taxon>
        <taxon>Actinomycetes</taxon>
        <taxon>Kitasatosporales</taxon>
        <taxon>Streptomycetaceae</taxon>
        <taxon>Streptomyces</taxon>
    </lineage>
</organism>
<gene>
    <name evidence="5" type="ORF">SRIMR7_34910</name>
</gene>
<evidence type="ECO:0000256" key="4">
    <source>
        <dbReference type="SAM" id="MobiDB-lite"/>
    </source>
</evidence>
<evidence type="ECO:0000256" key="1">
    <source>
        <dbReference type="ARBA" id="ARBA00022723"/>
    </source>
</evidence>
<keyword evidence="2" id="KW-0378">Hydrolase</keyword>
<dbReference type="GeneID" id="66853498"/>
<feature type="region of interest" description="Disordered" evidence="4">
    <location>
        <begin position="1"/>
        <end position="22"/>
    </location>
</feature>
<dbReference type="InterPro" id="IPR032466">
    <property type="entry name" value="Metal_Hydrolase"/>
</dbReference>
<dbReference type="Proteomes" id="UP000829494">
    <property type="component" value="Chromosome"/>
</dbReference>
<dbReference type="PROSITE" id="PS51347">
    <property type="entry name" value="PHOSPHOTRIESTERASE_2"/>
    <property type="match status" value="1"/>
</dbReference>
<dbReference type="PANTHER" id="PTHR10819:SF3">
    <property type="entry name" value="PHOSPHOTRIESTERASE-RELATED PROTEIN"/>
    <property type="match status" value="1"/>
</dbReference>
<dbReference type="Gene3D" id="3.20.20.140">
    <property type="entry name" value="Metal-dependent hydrolases"/>
    <property type="match status" value="1"/>
</dbReference>
<dbReference type="Pfam" id="PF02126">
    <property type="entry name" value="PTE"/>
    <property type="match status" value="2"/>
</dbReference>
<evidence type="ECO:0000313" key="6">
    <source>
        <dbReference type="Proteomes" id="UP000829494"/>
    </source>
</evidence>
<dbReference type="InterPro" id="IPR001559">
    <property type="entry name" value="Phosphotriesterase"/>
</dbReference>
<comment type="similarity">
    <text evidence="3">Belongs to the metallo-dependent hydrolases superfamily. Phosphotriesterase family.</text>
</comment>
<accession>A0ABY3ZAK9</accession>
<dbReference type="PANTHER" id="PTHR10819">
    <property type="entry name" value="PHOSPHOTRIESTERASE-RELATED"/>
    <property type="match status" value="1"/>
</dbReference>
<dbReference type="SUPFAM" id="SSF51556">
    <property type="entry name" value="Metallo-dependent hydrolases"/>
    <property type="match status" value="1"/>
</dbReference>
<dbReference type="EMBL" id="CP094298">
    <property type="protein sequence ID" value="UNZ07356.1"/>
    <property type="molecule type" value="Genomic_DNA"/>
</dbReference>
<reference evidence="5 6" key="1">
    <citation type="submission" date="2022-03" db="EMBL/GenBank/DDBJ databases">
        <title>Complete genome of Streptomyces rimosus ssp. rimosus R7 (=ATCC 10970).</title>
        <authorList>
            <person name="Beganovic S."/>
            <person name="Ruckert C."/>
            <person name="Busche T."/>
            <person name="Kalinowski J."/>
            <person name="Wittmann C."/>
        </authorList>
    </citation>
    <scope>NUCLEOTIDE SEQUENCE [LARGE SCALE GENOMIC DNA]</scope>
    <source>
        <strain evidence="5 6">R7</strain>
    </source>
</reference>
<sequence length="342" mass="35402">MVTELPENAGARPEPTVRTVSGDVSPAGLGICDAHDHLFLRSPMLPGQELADTGAAAAELRAFREAGGDTVIQWTPYGMGRRAAELPRLAAESGVRIVAATGMHQAVHYAPEVLERVRGTAAGAAAPGDLAELFVTELTVGIGRWGGGSGGTWGDGPETADGAAVRAGMIKVAGGFHGLDAHARHTMAAAAEAHHATGAPIGIHLELGTGALDVLDLLCGQLAVPPERVLLGHLNRSPDLVVHRQAAAAGAYLAFDGPSRANHATDWRLPDALAALADAGFGDRLLIGGDTTTAAARSVNGGPGMPYLLRRLRPRLELDLDEALVQRIFTTNPARAFAVAWE</sequence>
<keyword evidence="1" id="KW-0479">Metal-binding</keyword>
<evidence type="ECO:0000256" key="3">
    <source>
        <dbReference type="PROSITE-ProRule" id="PRU00679"/>
    </source>
</evidence>
<feature type="modified residue" description="N6-carboxylysine" evidence="3">
    <location>
        <position position="171"/>
    </location>
</feature>
<evidence type="ECO:0000256" key="2">
    <source>
        <dbReference type="ARBA" id="ARBA00022801"/>
    </source>
</evidence>
<proteinExistence type="inferred from homology"/>